<gene>
    <name evidence="4" type="ORF">Poli38472_000486</name>
</gene>
<keyword evidence="1" id="KW-0433">Leucine-rich repeat</keyword>
<feature type="region of interest" description="Disordered" evidence="3">
    <location>
        <begin position="553"/>
        <end position="582"/>
    </location>
</feature>
<dbReference type="SMART" id="SM00365">
    <property type="entry name" value="LRR_SD22"/>
    <property type="match status" value="7"/>
</dbReference>
<dbReference type="InterPro" id="IPR050576">
    <property type="entry name" value="Cilia_flagella_integrity"/>
</dbReference>
<dbReference type="PANTHER" id="PTHR45973:SF8">
    <property type="entry name" value="LEUCINE-RICH REPEAT-CONTAINING PROTEIN 49"/>
    <property type="match status" value="1"/>
</dbReference>
<dbReference type="Proteomes" id="UP000794436">
    <property type="component" value="Unassembled WGS sequence"/>
</dbReference>
<evidence type="ECO:0000313" key="4">
    <source>
        <dbReference type="EMBL" id="TMW60444.1"/>
    </source>
</evidence>
<keyword evidence="5" id="KW-1185">Reference proteome</keyword>
<feature type="region of interest" description="Disordered" evidence="3">
    <location>
        <begin position="947"/>
        <end position="978"/>
    </location>
</feature>
<dbReference type="OrthoDB" id="1939344at2759"/>
<name>A0A8K1CBQ8_PYTOL</name>
<feature type="compositionally biased region" description="Basic and acidic residues" evidence="3">
    <location>
        <begin position="61"/>
        <end position="70"/>
    </location>
</feature>
<feature type="region of interest" description="Disordered" evidence="3">
    <location>
        <begin position="59"/>
        <end position="85"/>
    </location>
</feature>
<dbReference type="InterPro" id="IPR032675">
    <property type="entry name" value="LRR_dom_sf"/>
</dbReference>
<sequence>MESSSPSFPPTMTAPHVYPVAAASTGKRADSGVALGLFSKIAAARKEKLSPFSGALYTESSNDRAFERRGSTPPLPGSQFPEIHDPPIRSMPIARGIPPNPRKVTSRAFAQNLRWSKLEDARVSRTPLGPPPVRTPPIRSTLEKVRRASAEPSTPPSIISERILPLDELGTRPATAGDDPGISNVRGFVRRSLDLTNNLELPVATRRAAEWSSKPRTVDSSRASPSLKHHADILVLEATVSKSPPETVPDVPEQEIYFAETDAAPGMPIVYRHQKAKALNPERLNLDRRNLAVVPLLEGETMLRLLNLQNNVIRKIENLMGLPNLIFLDLYNNRIEKLENFHAVPNLRVLMLGKNRLKRIEHLESLKKLDVLDLHSNEIERMENLNDLVELRVLNLGGNRIKTLEGIERLSLLTELNLRRNHVDRLGDIGRLPSLQRLFLSNNHLETLEALEPLLHVTSLVELRLDNNSVCDSNQSEYRARMIKSFPLLKHLDLRPLSDTERKESLVQQTQSTKNATKEREELEERERTQLLSLIRSQWERRDKGGVTSMIAARKRPSRSDLSSTTSAWGATGPSQGNRLRARSSASVINSTIEEDDKQIEVKPTNREDFTIHRNKSGISEIEVHNEYRILSIYGDALDALESAKLHTSVNAIKFRYVSIERIATVATSASSSNLKLFARLRRLNFAHNDIESLEQLAWIATMGTKAEELFITHNAVCLRALFRPYVAIRLSNVIRLNGEEIALAERQIGRQLFPKASRPKPPETLLESALPKTQRENRPPTRSGVAVNAAAEIVSNAADIEKKEALLEASWSDLLAAVVKETLTDISQRESCLSGLYQTTDDHWCNFYFHSLTSIHQLVIMDSSEAWNSATDTGFLEAEGLLESIELDTDDLSGLLTCLSPLNPNDDDNIIAPSLAKAERPSAALSVSNSDGGDSFDGRIWRFDGETSSASSRSSEAATRPSKCKRPRRSDSNKAREERRRELLCLRQSATQLEQELASLQLEKGPVTTIQKQQDGAEAQLRLHHRLGPWETIAAHQKRERRRVEEENVRLRVELDTQLKFATKLERLVRQSLRQQAAEGYHHGDALQRYMDHSQLHDRSVFEALIRAMEQQYQHVANRFDRLGINDIEYSHHGSRVYRRESGVEIEVFHNEVLPVSIEVAGDIVWHNYAYYMAQVPHRHYYQRTREVVYTSADTILEVIGIKFNFNGISAHVREQQVIRRFVEADRIVIMLCSNFHTVEYSDRPTVGMVFRRNGCLLFKRPKTFDPSELSVLKTSTITTPMLDGAQLNPSGVMVKELVDFLLSEGAASAAIMHQVIENMLMREAIRTKRPQLRVS</sequence>
<dbReference type="InterPro" id="IPR001611">
    <property type="entry name" value="Leu-rich_rpt"/>
</dbReference>
<feature type="compositionally biased region" description="Polar residues" evidence="3">
    <location>
        <begin position="506"/>
        <end position="515"/>
    </location>
</feature>
<evidence type="ECO:0000313" key="5">
    <source>
        <dbReference type="Proteomes" id="UP000794436"/>
    </source>
</evidence>
<feature type="compositionally biased region" description="Low complexity" evidence="3">
    <location>
        <begin position="947"/>
        <end position="961"/>
    </location>
</feature>
<dbReference type="EMBL" id="SPLM01000108">
    <property type="protein sequence ID" value="TMW60444.1"/>
    <property type="molecule type" value="Genomic_DNA"/>
</dbReference>
<dbReference type="PANTHER" id="PTHR45973">
    <property type="entry name" value="PROTEIN PHOSPHATASE 1 REGULATORY SUBUNIT SDS22-RELATED"/>
    <property type="match status" value="1"/>
</dbReference>
<dbReference type="PROSITE" id="PS51450">
    <property type="entry name" value="LRR"/>
    <property type="match status" value="7"/>
</dbReference>
<feature type="region of interest" description="Disordered" evidence="3">
    <location>
        <begin position="500"/>
        <end position="525"/>
    </location>
</feature>
<dbReference type="SUPFAM" id="SSF52058">
    <property type="entry name" value="L domain-like"/>
    <property type="match status" value="1"/>
</dbReference>
<reference evidence="4" key="1">
    <citation type="submission" date="2019-03" db="EMBL/GenBank/DDBJ databases">
        <title>Long read genome sequence of the mycoparasitic Pythium oligandrum ATCC 38472 isolated from sugarbeet rhizosphere.</title>
        <authorList>
            <person name="Gaulin E."/>
        </authorList>
    </citation>
    <scope>NUCLEOTIDE SEQUENCE</scope>
    <source>
        <strain evidence="4">ATCC 38472_TT</strain>
    </source>
</reference>
<keyword evidence="2" id="KW-0677">Repeat</keyword>
<evidence type="ECO:0000256" key="1">
    <source>
        <dbReference type="ARBA" id="ARBA00022614"/>
    </source>
</evidence>
<organism evidence="4 5">
    <name type="scientific">Pythium oligandrum</name>
    <name type="common">Mycoparasitic fungus</name>
    <dbReference type="NCBI Taxonomy" id="41045"/>
    <lineage>
        <taxon>Eukaryota</taxon>
        <taxon>Sar</taxon>
        <taxon>Stramenopiles</taxon>
        <taxon>Oomycota</taxon>
        <taxon>Peronosporomycetes</taxon>
        <taxon>Pythiales</taxon>
        <taxon>Pythiaceae</taxon>
        <taxon>Pythium</taxon>
    </lineage>
</organism>
<feature type="region of interest" description="Disordered" evidence="3">
    <location>
        <begin position="755"/>
        <end position="784"/>
    </location>
</feature>
<dbReference type="Gene3D" id="3.80.10.10">
    <property type="entry name" value="Ribonuclease Inhibitor"/>
    <property type="match status" value="3"/>
</dbReference>
<accession>A0A8K1CBQ8</accession>
<evidence type="ECO:0000256" key="2">
    <source>
        <dbReference type="ARBA" id="ARBA00022737"/>
    </source>
</evidence>
<dbReference type="Pfam" id="PF14580">
    <property type="entry name" value="LRR_9"/>
    <property type="match status" value="1"/>
</dbReference>
<evidence type="ECO:0000256" key="3">
    <source>
        <dbReference type="SAM" id="MobiDB-lite"/>
    </source>
</evidence>
<proteinExistence type="predicted"/>
<comment type="caution">
    <text evidence="4">The sequence shown here is derived from an EMBL/GenBank/DDBJ whole genome shotgun (WGS) entry which is preliminary data.</text>
</comment>
<feature type="compositionally biased region" description="Basic and acidic residues" evidence="3">
    <location>
        <begin position="516"/>
        <end position="525"/>
    </location>
</feature>
<dbReference type="InterPro" id="IPR003591">
    <property type="entry name" value="Leu-rich_rpt_typical-subtyp"/>
</dbReference>
<feature type="compositionally biased region" description="Polar residues" evidence="3">
    <location>
        <begin position="560"/>
        <end position="582"/>
    </location>
</feature>
<dbReference type="SMART" id="SM00369">
    <property type="entry name" value="LRR_TYP"/>
    <property type="match status" value="5"/>
</dbReference>
<protein>
    <submittedName>
        <fullName evidence="4">Uncharacterized protein</fullName>
    </submittedName>
</protein>